<feature type="domain" description="BACON" evidence="1">
    <location>
        <begin position="1"/>
        <end position="94"/>
    </location>
</feature>
<evidence type="ECO:0000313" key="2">
    <source>
        <dbReference type="EMBL" id="KKL20718.1"/>
    </source>
</evidence>
<organism evidence="2">
    <name type="scientific">marine sediment metagenome</name>
    <dbReference type="NCBI Taxonomy" id="412755"/>
    <lineage>
        <taxon>unclassified sequences</taxon>
        <taxon>metagenomes</taxon>
        <taxon>ecological metagenomes</taxon>
    </lineage>
</organism>
<name>A0A0F9E9M0_9ZZZZ</name>
<feature type="non-terminal residue" evidence="2">
    <location>
        <position position="1"/>
    </location>
</feature>
<proteinExistence type="predicted"/>
<dbReference type="Gene3D" id="2.60.40.4070">
    <property type="match status" value="1"/>
</dbReference>
<protein>
    <recommendedName>
        <fullName evidence="1">BACON domain-containing protein</fullName>
    </recommendedName>
</protein>
<dbReference type="Gene3D" id="2.60.40.10">
    <property type="entry name" value="Immunoglobulins"/>
    <property type="match status" value="1"/>
</dbReference>
<evidence type="ECO:0000259" key="1">
    <source>
        <dbReference type="Pfam" id="PF19190"/>
    </source>
</evidence>
<reference evidence="2" key="1">
    <citation type="journal article" date="2015" name="Nature">
        <title>Complex archaea that bridge the gap between prokaryotes and eukaryotes.</title>
        <authorList>
            <person name="Spang A."/>
            <person name="Saw J.H."/>
            <person name="Jorgensen S.L."/>
            <person name="Zaremba-Niedzwiedzka K."/>
            <person name="Martijn J."/>
            <person name="Lind A.E."/>
            <person name="van Eijk R."/>
            <person name="Schleper C."/>
            <person name="Guy L."/>
            <person name="Ettema T.J."/>
        </authorList>
    </citation>
    <scope>NUCLEOTIDE SEQUENCE</scope>
</reference>
<dbReference type="Pfam" id="PF19190">
    <property type="entry name" value="BACON_2"/>
    <property type="match status" value="1"/>
</dbReference>
<dbReference type="AlphaFoldDB" id="A0A0F9E9M0"/>
<sequence length="181" mass="18696">LQVDPSSLDFAGVGKGSSKTMTFRAYNTGTGTLSGTISDNRDWITVSPTSFVGNDNTISVIVDTSGLSESLTAYTGTVTVTSNGGTKTVEVSVTVIPPGAVPFPNPFSLSTHGSVTFWGTSIPDGTVRVYTLAGELVITLVEVGGANTLSWNGRNEQGNQVVPGIYPYTADGSKGKLAVIK</sequence>
<dbReference type="InterPro" id="IPR013783">
    <property type="entry name" value="Ig-like_fold"/>
</dbReference>
<dbReference type="EMBL" id="LAZR01037992">
    <property type="protein sequence ID" value="KKL20718.1"/>
    <property type="molecule type" value="Genomic_DNA"/>
</dbReference>
<comment type="caution">
    <text evidence="2">The sequence shown here is derived from an EMBL/GenBank/DDBJ whole genome shotgun (WGS) entry which is preliminary data.</text>
</comment>
<gene>
    <name evidence="2" type="ORF">LCGC14_2452670</name>
</gene>
<accession>A0A0F9E9M0</accession>
<dbReference type="InterPro" id="IPR024361">
    <property type="entry name" value="BACON"/>
</dbReference>